<dbReference type="SUPFAM" id="SSF53098">
    <property type="entry name" value="Ribonuclease H-like"/>
    <property type="match status" value="1"/>
</dbReference>
<dbReference type="GO" id="GO:0016779">
    <property type="term" value="F:nucleotidyltransferase activity"/>
    <property type="evidence" value="ECO:0007669"/>
    <property type="project" value="UniProtKB-KW"/>
</dbReference>
<feature type="region of interest" description="Disordered" evidence="6">
    <location>
        <begin position="365"/>
        <end position="416"/>
    </location>
</feature>
<dbReference type="PANTHER" id="PTHR37984">
    <property type="entry name" value="PROTEIN CBG26694"/>
    <property type="match status" value="1"/>
</dbReference>
<proteinExistence type="predicted"/>
<evidence type="ECO:0000256" key="5">
    <source>
        <dbReference type="ARBA" id="ARBA00023268"/>
    </source>
</evidence>
<dbReference type="SUPFAM" id="SSF54160">
    <property type="entry name" value="Chromo domain-like"/>
    <property type="match status" value="1"/>
</dbReference>
<dbReference type="Pfam" id="PF00078">
    <property type="entry name" value="RVT_1"/>
    <property type="match status" value="1"/>
</dbReference>
<feature type="domain" description="Integrase catalytic" evidence="8">
    <location>
        <begin position="1046"/>
        <end position="1204"/>
    </location>
</feature>
<reference evidence="9" key="1">
    <citation type="submission" date="2016-04" db="EMBL/GenBank/DDBJ databases">
        <authorList>
            <person name="Evans L.H."/>
            <person name="Alamgir A."/>
            <person name="Owens N."/>
            <person name="Weber N.D."/>
            <person name="Virtaneva K."/>
            <person name="Barbian K."/>
            <person name="Babar A."/>
            <person name="Rosenke K."/>
        </authorList>
    </citation>
    <scope>NUCLEOTIDE SEQUENCE [LARGE SCALE GENOMIC DNA]</scope>
    <source>
        <strain evidence="9">CBS 101.48</strain>
    </source>
</reference>
<accession>A0A168SDT0</accession>
<evidence type="ECO:0008006" key="11">
    <source>
        <dbReference type="Google" id="ProtNLM"/>
    </source>
</evidence>
<dbReference type="CDD" id="cd01647">
    <property type="entry name" value="RT_LTR"/>
    <property type="match status" value="1"/>
</dbReference>
<feature type="compositionally biased region" description="Basic and acidic residues" evidence="6">
    <location>
        <begin position="391"/>
        <end position="404"/>
    </location>
</feature>
<feature type="region of interest" description="Disordered" evidence="6">
    <location>
        <begin position="280"/>
        <end position="338"/>
    </location>
</feature>
<dbReference type="GO" id="GO:0005634">
    <property type="term" value="C:nucleus"/>
    <property type="evidence" value="ECO:0007669"/>
    <property type="project" value="UniProtKB-ARBA"/>
</dbReference>
<sequence length="1311" mass="148764">MSINNTIIEDATMVDTTNPLEMAKTTITTMMKNGAEDLKMITTTIASGQPCSNDLLAQCEENAKLLERTKALFNKAYPLEPMFAPVKDIKVPNIEANQVPGLRSETDPLLPGPIGDVYLDVTKFIQHFERIFKFKELNIDLFYNRYLEWSLGKAYAQHIANMRANMTQDTVENWEMVKTWLLQYKDTPAQRWKNLCELSRITLQHGESSDQMCRRVLQDAERLGLDRFSAAELLVAGVLRYRPDSWNQKVSDAMEKCIDLGESSLIDIIHRLSSLGLNSERTGKRKGMETAYATSSSSNSNSSSSSSNSSNSSTSNSSSSRNSNRTNSNSNNYTPAARPCKKDCGATYYHGHNAVCPRKHQTVDWKQVHQDNKRARAATKHHHHHQQQHQQHNDDQRRAVRSDIEASQSLQQSRYAPHNLVTASDADEVTNMTEQLSLDGYDDYDKIMCKYNRSSNKEHVKLNDSSCASDDDILVPITIEGHQILALVDGGANFSSLDQTFCTNKKISFVTFDQPHPISLADSDATGFIYGRTAPLTIHYRSKTYRAQFDVMHLSFGRNMCIGTDFMKVLGIAYTGLATSWTSPNRTEEESPFKDVVTPNQVPYGSPTFQSNLQAYIKPSIDANALIPTDSFCTHPDAMIRLDTPPDAAGYRAQYRIADALIPVVKETVQKWLNQGIVVRVPSNEDQFPLPKISDIFLKLKDAVIYTTLDLTNAFHRFKIYPPHQHKTTFTSVDGLQYMFRGCPFGLSSKFQRVMTSLFSQNPFHSYVATFVDDIVIYSASPKQHAHHVRSVIDELTRVNLMLNPNKCHFAQKTIYLLGFCIEANGKSRLDDRKVTNVQEWPEPTTGKQIQQFLGLVNYFRTYIPYFADLTAPLDTLRSHEGKLRHRWTSYHSHAFQRIKDALVHSTVLHAPKTDLPFHLATDASDVGIGAVLYQIGLNDEIYINGFMARSLSKSERNYAIMRTTHKRELDSDYMEPPTEAERKDILLKAHLFGHFGAEAIVKAIHNNGMHWTNLKKDALELVKKCTPCQRFNIVKTGYNPHKPIHALLPGDHWAIDLTGPLPTTAEHNTYLLVMVDICSRFVILRPIKDKTAESVVKAIIPVFCDFGIPMIVQSDNGKEFVNQVMTRFKTKAGFDHRLITPYYPQSNGSAERTVGTSKMVIKKLVDGAPEHWDICAPIAQLAINNKVSKRTNATPFSVMFGRKMNDFKNYNNELVATDGSQTDEANTYEVESILAHKQDNKTNKYSYKVKWKNFDHTQCTWEPSDNFLSDLCIRDYWDRIKQVPNKGSRKNKLRDDHHIKNNKRSRHEST</sequence>
<feature type="domain" description="Chromo" evidence="7">
    <location>
        <begin position="1229"/>
        <end position="1289"/>
    </location>
</feature>
<dbReference type="OrthoDB" id="2273864at2759"/>
<dbReference type="InterPro" id="IPR043128">
    <property type="entry name" value="Rev_trsase/Diguanyl_cyclase"/>
</dbReference>
<dbReference type="InterPro" id="IPR016197">
    <property type="entry name" value="Chromo-like_dom_sf"/>
</dbReference>
<dbReference type="InterPro" id="IPR001584">
    <property type="entry name" value="Integrase_cat-core"/>
</dbReference>
<dbReference type="InterPro" id="IPR041588">
    <property type="entry name" value="Integrase_H2C2"/>
</dbReference>
<dbReference type="SUPFAM" id="SSF56672">
    <property type="entry name" value="DNA/RNA polymerases"/>
    <property type="match status" value="1"/>
</dbReference>
<keyword evidence="1" id="KW-0808">Transferase</keyword>
<keyword evidence="4" id="KW-0255">Endonuclease</keyword>
<dbReference type="Gene3D" id="2.40.50.40">
    <property type="match status" value="1"/>
</dbReference>
<feature type="region of interest" description="Disordered" evidence="6">
    <location>
        <begin position="1287"/>
        <end position="1311"/>
    </location>
</feature>
<feature type="compositionally biased region" description="Low complexity" evidence="6">
    <location>
        <begin position="295"/>
        <end position="332"/>
    </location>
</feature>
<dbReference type="SMART" id="SM00298">
    <property type="entry name" value="CHROMO"/>
    <property type="match status" value="1"/>
</dbReference>
<keyword evidence="5" id="KW-0511">Multifunctional enzyme</keyword>
<gene>
    <name evidence="9" type="primary">ABSGL_13950.1 scaffold 14344</name>
</gene>
<dbReference type="GO" id="GO:0004519">
    <property type="term" value="F:endonuclease activity"/>
    <property type="evidence" value="ECO:0007669"/>
    <property type="project" value="UniProtKB-KW"/>
</dbReference>
<dbReference type="Gene3D" id="1.10.340.70">
    <property type="match status" value="1"/>
</dbReference>
<dbReference type="Pfam" id="PF00665">
    <property type="entry name" value="rve"/>
    <property type="match status" value="1"/>
</dbReference>
<dbReference type="InParanoid" id="A0A168SDT0"/>
<dbReference type="GO" id="GO:0015074">
    <property type="term" value="P:DNA integration"/>
    <property type="evidence" value="ECO:0007669"/>
    <property type="project" value="InterPro"/>
</dbReference>
<dbReference type="Gene3D" id="2.40.70.10">
    <property type="entry name" value="Acid Proteases"/>
    <property type="match status" value="1"/>
</dbReference>
<protein>
    <recommendedName>
        <fullName evidence="11">Reverse transcriptase</fullName>
    </recommendedName>
</protein>
<dbReference type="GO" id="GO:0003676">
    <property type="term" value="F:nucleic acid binding"/>
    <property type="evidence" value="ECO:0007669"/>
    <property type="project" value="InterPro"/>
</dbReference>
<keyword evidence="2" id="KW-0548">Nucleotidyltransferase</keyword>
<keyword evidence="4" id="KW-0378">Hydrolase</keyword>
<dbReference type="InterPro" id="IPR050951">
    <property type="entry name" value="Retrovirus_Pol_polyprotein"/>
</dbReference>
<evidence type="ECO:0000256" key="2">
    <source>
        <dbReference type="ARBA" id="ARBA00022695"/>
    </source>
</evidence>
<dbReference type="InterPro" id="IPR000953">
    <property type="entry name" value="Chromo/chromo_shadow_dom"/>
</dbReference>
<feature type="compositionally biased region" description="Basic and acidic residues" evidence="6">
    <location>
        <begin position="365"/>
        <end position="374"/>
    </location>
</feature>
<evidence type="ECO:0000256" key="6">
    <source>
        <dbReference type="SAM" id="MobiDB-lite"/>
    </source>
</evidence>
<dbReference type="InterPro" id="IPR000477">
    <property type="entry name" value="RT_dom"/>
</dbReference>
<name>A0A168SDT0_ABSGL</name>
<dbReference type="CDD" id="cd00303">
    <property type="entry name" value="retropepsin_like"/>
    <property type="match status" value="1"/>
</dbReference>
<dbReference type="Proteomes" id="UP000078561">
    <property type="component" value="Unassembled WGS sequence"/>
</dbReference>
<dbReference type="Pfam" id="PF17921">
    <property type="entry name" value="Integrase_H2C2"/>
    <property type="match status" value="1"/>
</dbReference>
<keyword evidence="10" id="KW-1185">Reference proteome</keyword>
<dbReference type="InterPro" id="IPR012337">
    <property type="entry name" value="RNaseH-like_sf"/>
</dbReference>
<dbReference type="PROSITE" id="PS50013">
    <property type="entry name" value="CHROMO_2"/>
    <property type="match status" value="1"/>
</dbReference>
<dbReference type="Gene3D" id="3.10.10.10">
    <property type="entry name" value="HIV Type 1 Reverse Transcriptase, subunit A, domain 1"/>
    <property type="match status" value="1"/>
</dbReference>
<dbReference type="InterPro" id="IPR023780">
    <property type="entry name" value="Chromo_domain"/>
</dbReference>
<dbReference type="PANTHER" id="PTHR37984:SF5">
    <property type="entry name" value="PROTEIN NYNRIN-LIKE"/>
    <property type="match status" value="1"/>
</dbReference>
<dbReference type="Pfam" id="PF00385">
    <property type="entry name" value="Chromo"/>
    <property type="match status" value="1"/>
</dbReference>
<dbReference type="Pfam" id="PF17919">
    <property type="entry name" value="RT_RNaseH_2"/>
    <property type="match status" value="1"/>
</dbReference>
<dbReference type="InterPro" id="IPR041577">
    <property type="entry name" value="RT_RNaseH_2"/>
</dbReference>
<evidence type="ECO:0000259" key="8">
    <source>
        <dbReference type="PROSITE" id="PS50994"/>
    </source>
</evidence>
<evidence type="ECO:0000256" key="3">
    <source>
        <dbReference type="ARBA" id="ARBA00022722"/>
    </source>
</evidence>
<evidence type="ECO:0000259" key="7">
    <source>
        <dbReference type="PROSITE" id="PS50013"/>
    </source>
</evidence>
<evidence type="ECO:0000313" key="9">
    <source>
        <dbReference type="EMBL" id="SAM08288.1"/>
    </source>
</evidence>
<evidence type="ECO:0000256" key="4">
    <source>
        <dbReference type="ARBA" id="ARBA00022759"/>
    </source>
</evidence>
<organism evidence="9">
    <name type="scientific">Absidia glauca</name>
    <name type="common">Pin mould</name>
    <dbReference type="NCBI Taxonomy" id="4829"/>
    <lineage>
        <taxon>Eukaryota</taxon>
        <taxon>Fungi</taxon>
        <taxon>Fungi incertae sedis</taxon>
        <taxon>Mucoromycota</taxon>
        <taxon>Mucoromycotina</taxon>
        <taxon>Mucoromycetes</taxon>
        <taxon>Mucorales</taxon>
        <taxon>Cunninghamellaceae</taxon>
        <taxon>Absidia</taxon>
    </lineage>
</organism>
<dbReference type="CDD" id="cd00024">
    <property type="entry name" value="CD_CSD"/>
    <property type="match status" value="1"/>
</dbReference>
<feature type="compositionally biased region" description="Polar residues" evidence="6">
    <location>
        <begin position="405"/>
        <end position="414"/>
    </location>
</feature>
<dbReference type="Gene3D" id="3.30.420.10">
    <property type="entry name" value="Ribonuclease H-like superfamily/Ribonuclease H"/>
    <property type="match status" value="1"/>
</dbReference>
<dbReference type="InterPro" id="IPR043502">
    <property type="entry name" value="DNA/RNA_pol_sf"/>
</dbReference>
<dbReference type="STRING" id="4829.A0A168SDT0"/>
<keyword evidence="3" id="KW-0540">Nuclease</keyword>
<evidence type="ECO:0000256" key="1">
    <source>
        <dbReference type="ARBA" id="ARBA00022679"/>
    </source>
</evidence>
<feature type="compositionally biased region" description="Basic residues" evidence="6">
    <location>
        <begin position="375"/>
        <end position="387"/>
    </location>
</feature>
<dbReference type="PROSITE" id="PS50994">
    <property type="entry name" value="INTEGRASE"/>
    <property type="match status" value="1"/>
</dbReference>
<dbReference type="InterPro" id="IPR036397">
    <property type="entry name" value="RNaseH_sf"/>
</dbReference>
<feature type="compositionally biased region" description="Basic residues" evidence="6">
    <location>
        <begin position="1301"/>
        <end position="1311"/>
    </location>
</feature>
<dbReference type="FunFam" id="3.30.70.270:FF:000020">
    <property type="entry name" value="Transposon Tf2-6 polyprotein-like Protein"/>
    <property type="match status" value="1"/>
</dbReference>
<evidence type="ECO:0000313" key="10">
    <source>
        <dbReference type="Proteomes" id="UP000078561"/>
    </source>
</evidence>
<dbReference type="InterPro" id="IPR021109">
    <property type="entry name" value="Peptidase_aspartic_dom_sf"/>
</dbReference>
<dbReference type="EMBL" id="LT554890">
    <property type="protein sequence ID" value="SAM08288.1"/>
    <property type="molecule type" value="Genomic_DNA"/>
</dbReference>
<dbReference type="SUPFAM" id="SSF50630">
    <property type="entry name" value="Acid proteases"/>
    <property type="match status" value="1"/>
</dbReference>
<dbReference type="Gene3D" id="3.30.70.270">
    <property type="match status" value="2"/>
</dbReference>